<feature type="region of interest" description="Disordered" evidence="5">
    <location>
        <begin position="355"/>
        <end position="376"/>
    </location>
</feature>
<keyword evidence="8" id="KW-0378">Hydrolase</keyword>
<dbReference type="Gene3D" id="3.30.1370.100">
    <property type="entry name" value="MutL, C-terminal domain, regulatory subdomain"/>
    <property type="match status" value="1"/>
</dbReference>
<dbReference type="InterPro" id="IPR020667">
    <property type="entry name" value="DNA_mismatch_repair_MutL"/>
</dbReference>
<dbReference type="Gene3D" id="3.30.565.10">
    <property type="entry name" value="Histidine kinase-like ATPase, C-terminal domain"/>
    <property type="match status" value="1"/>
</dbReference>
<dbReference type="GO" id="GO:0004519">
    <property type="term" value="F:endonuclease activity"/>
    <property type="evidence" value="ECO:0007669"/>
    <property type="project" value="UniProtKB-KW"/>
</dbReference>
<feature type="region of interest" description="Disordered" evidence="5">
    <location>
        <begin position="403"/>
        <end position="432"/>
    </location>
</feature>
<gene>
    <name evidence="4 8" type="primary">mutL</name>
    <name evidence="8" type="ORF">QT716_03700</name>
</gene>
<evidence type="ECO:0000256" key="4">
    <source>
        <dbReference type="HAMAP-Rule" id="MF_00149"/>
    </source>
</evidence>
<evidence type="ECO:0000313" key="9">
    <source>
        <dbReference type="Proteomes" id="UP001280629"/>
    </source>
</evidence>
<dbReference type="PROSITE" id="PS00058">
    <property type="entry name" value="DNA_MISMATCH_REPAIR_1"/>
    <property type="match status" value="1"/>
</dbReference>
<comment type="function">
    <text evidence="4">This protein is involved in the repair of mismatches in DNA. It is required for dam-dependent methyl-directed DNA mismatch repair. May act as a 'molecular matchmaker', a protein that promotes the formation of a stable complex between two or more DNA-binding proteins in an ATP-dependent manner without itself being part of a final effector complex.</text>
</comment>
<evidence type="ECO:0000256" key="1">
    <source>
        <dbReference type="ARBA" id="ARBA00006082"/>
    </source>
</evidence>
<dbReference type="RefSeq" id="WP_317934566.1">
    <property type="nucleotide sequence ID" value="NZ_JAUBDH010000002.1"/>
</dbReference>
<dbReference type="InterPro" id="IPR038973">
    <property type="entry name" value="MutL/Mlh/Pms-like"/>
</dbReference>
<evidence type="ECO:0000259" key="6">
    <source>
        <dbReference type="SMART" id="SM00853"/>
    </source>
</evidence>
<keyword evidence="8" id="KW-0540">Nuclease</keyword>
<dbReference type="InterPro" id="IPR014721">
    <property type="entry name" value="Ribsml_uS5_D2-typ_fold_subgr"/>
</dbReference>
<dbReference type="InterPro" id="IPR014790">
    <property type="entry name" value="MutL_C"/>
</dbReference>
<dbReference type="CDD" id="cd00782">
    <property type="entry name" value="MutL_Trans"/>
    <property type="match status" value="1"/>
</dbReference>
<dbReference type="SMART" id="SM01340">
    <property type="entry name" value="DNA_mis_repair"/>
    <property type="match status" value="1"/>
</dbReference>
<dbReference type="NCBIfam" id="NF000950">
    <property type="entry name" value="PRK00095.1-3"/>
    <property type="match status" value="1"/>
</dbReference>
<organism evidence="8 9">
    <name type="scientific">Sporosarcina aquimarina</name>
    <dbReference type="NCBI Taxonomy" id="114975"/>
    <lineage>
        <taxon>Bacteria</taxon>
        <taxon>Bacillati</taxon>
        <taxon>Bacillota</taxon>
        <taxon>Bacilli</taxon>
        <taxon>Bacillales</taxon>
        <taxon>Caryophanaceae</taxon>
        <taxon>Sporosarcina</taxon>
    </lineage>
</organism>
<protein>
    <recommendedName>
        <fullName evidence="4">DNA mismatch repair protein MutL</fullName>
    </recommendedName>
</protein>
<dbReference type="SUPFAM" id="SSF54211">
    <property type="entry name" value="Ribosomal protein S5 domain 2-like"/>
    <property type="match status" value="1"/>
</dbReference>
<comment type="caution">
    <text evidence="8">The sequence shown here is derived from an EMBL/GenBank/DDBJ whole genome shotgun (WGS) entry which is preliminary data.</text>
</comment>
<dbReference type="Pfam" id="PF13589">
    <property type="entry name" value="HATPase_c_3"/>
    <property type="match status" value="1"/>
</dbReference>
<dbReference type="PANTHER" id="PTHR10073">
    <property type="entry name" value="DNA MISMATCH REPAIR PROTEIN MLH, PMS, MUTL"/>
    <property type="match status" value="1"/>
</dbReference>
<evidence type="ECO:0000313" key="8">
    <source>
        <dbReference type="EMBL" id="MDW0109153.1"/>
    </source>
</evidence>
<reference evidence="8 9" key="1">
    <citation type="submission" date="2023-06" db="EMBL/GenBank/DDBJ databases">
        <title>Sporosarcina sp. nov., isolated from Korean traditional fermented seafood 'Jeotgal'.</title>
        <authorList>
            <person name="Yang A.-I."/>
            <person name="Shin N.-R."/>
        </authorList>
    </citation>
    <scope>NUCLEOTIDE SEQUENCE [LARGE SCALE GENOMIC DNA]</scope>
    <source>
        <strain evidence="8 9">KCTC3840</strain>
    </source>
</reference>
<feature type="compositionally biased region" description="Low complexity" evidence="5">
    <location>
        <begin position="407"/>
        <end position="418"/>
    </location>
</feature>
<comment type="similarity">
    <text evidence="1 4">Belongs to the DNA mismatch repair MutL/HexB family.</text>
</comment>
<keyword evidence="8" id="KW-0255">Endonuclease</keyword>
<dbReference type="PANTHER" id="PTHR10073:SF12">
    <property type="entry name" value="DNA MISMATCH REPAIR PROTEIN MLH1"/>
    <property type="match status" value="1"/>
</dbReference>
<evidence type="ECO:0000256" key="5">
    <source>
        <dbReference type="SAM" id="MobiDB-lite"/>
    </source>
</evidence>
<accession>A0ABU4FWR7</accession>
<dbReference type="InterPro" id="IPR013507">
    <property type="entry name" value="DNA_mismatch_S5_2-like"/>
</dbReference>
<dbReference type="Pfam" id="PF08676">
    <property type="entry name" value="MutL_C"/>
    <property type="match status" value="1"/>
</dbReference>
<dbReference type="Pfam" id="PF01119">
    <property type="entry name" value="DNA_mis_repair"/>
    <property type="match status" value="1"/>
</dbReference>
<dbReference type="CDD" id="cd16926">
    <property type="entry name" value="HATPase_MutL-MLH-PMS-like"/>
    <property type="match status" value="1"/>
</dbReference>
<keyword evidence="3 4" id="KW-0234">DNA repair</keyword>
<feature type="compositionally biased region" description="Polar residues" evidence="5">
    <location>
        <begin position="360"/>
        <end position="371"/>
    </location>
</feature>
<dbReference type="SMART" id="SM00853">
    <property type="entry name" value="MutL_C"/>
    <property type="match status" value="1"/>
</dbReference>
<feature type="compositionally biased region" description="Polar residues" evidence="5">
    <location>
        <begin position="419"/>
        <end position="432"/>
    </location>
</feature>
<sequence>MDIIKVMDEPLANKIAAGEVVERPASIVKELTENAIDAGSTSIEITLEEAGLTSIRITDNGSGMTTSDAVRAFERHATSKIVNEHDLFRIRTLGFRGEALASIAAVSKVHLWTSDGVNGTEVDIEGGRIINHRAAALRQGTDITVSQVFFNTPARLKYMKTIQTEIGHTIDLVNRLAISHPKIAFKLSHGPQVLLKTSGSGDLLRVLSDVYGIAVAKKMIPFQAENADYKISGYVTLPEMTRASKNYMTVLINGRWVKSYAVNKAVLDALHTYLPIGRFPIVVLQAEADPYLTDVNVHPSKQYIKVSKEGELLAAVREGVHAAVKRAIIVPDAIQKEKKSAKVPSEQTSFWKNVEYNSRPMPTQQSHTVSPYSHEDKPAWTVEEVPADNAPTDNQTVESKFYEPLEESNSSQISNEIEPTSTLESQSEPYDQSDVQAAFPELLPVGQVHGTYIVAQNEDGFYMIDQHAAQERIKYEYFRKKIGEVNHDERQMLLMPLIFHYSADEQLKIEERLDSLEEVGVFLEQFGPSSYTVKEYPSWFPAADASSIIEDMIEQVLNTRQINIAKLREETAIMMSCKKSIKANHYLTMEDMQRLLKDLGNAENPYTCPHGRPVLIHFTTYELEKMFKRVM</sequence>
<keyword evidence="9" id="KW-1185">Reference proteome</keyword>
<evidence type="ECO:0000256" key="2">
    <source>
        <dbReference type="ARBA" id="ARBA00022763"/>
    </source>
</evidence>
<dbReference type="InterPro" id="IPR002099">
    <property type="entry name" value="MutL/Mlh/PMS"/>
</dbReference>
<dbReference type="InterPro" id="IPR037198">
    <property type="entry name" value="MutL_C_sf"/>
</dbReference>
<dbReference type="HAMAP" id="MF_00149">
    <property type="entry name" value="DNA_mis_repair"/>
    <property type="match status" value="1"/>
</dbReference>
<dbReference type="Gene3D" id="3.30.230.10">
    <property type="match status" value="1"/>
</dbReference>
<dbReference type="InterPro" id="IPR042120">
    <property type="entry name" value="MutL_C_dimsub"/>
</dbReference>
<dbReference type="Proteomes" id="UP001280629">
    <property type="component" value="Unassembled WGS sequence"/>
</dbReference>
<proteinExistence type="inferred from homology"/>
<dbReference type="EMBL" id="JAUBDH010000002">
    <property type="protein sequence ID" value="MDW0109153.1"/>
    <property type="molecule type" value="Genomic_DNA"/>
</dbReference>
<dbReference type="InterPro" id="IPR042121">
    <property type="entry name" value="MutL_C_regsub"/>
</dbReference>
<evidence type="ECO:0000259" key="7">
    <source>
        <dbReference type="SMART" id="SM01340"/>
    </source>
</evidence>
<dbReference type="Gene3D" id="3.30.1540.20">
    <property type="entry name" value="MutL, C-terminal domain, dimerisation subdomain"/>
    <property type="match status" value="1"/>
</dbReference>
<evidence type="ECO:0000256" key="3">
    <source>
        <dbReference type="ARBA" id="ARBA00023204"/>
    </source>
</evidence>
<dbReference type="SUPFAM" id="SSF118116">
    <property type="entry name" value="DNA mismatch repair protein MutL"/>
    <property type="match status" value="1"/>
</dbReference>
<name>A0ABU4FWR7_9BACL</name>
<feature type="domain" description="DNA mismatch repair protein S5" evidence="7">
    <location>
        <begin position="207"/>
        <end position="325"/>
    </location>
</feature>
<dbReference type="NCBIfam" id="TIGR00585">
    <property type="entry name" value="mutl"/>
    <property type="match status" value="1"/>
</dbReference>
<dbReference type="InterPro" id="IPR020568">
    <property type="entry name" value="Ribosomal_Su5_D2-typ_SF"/>
</dbReference>
<feature type="domain" description="MutL C-terminal dimerisation" evidence="6">
    <location>
        <begin position="444"/>
        <end position="587"/>
    </location>
</feature>
<dbReference type="InterPro" id="IPR036890">
    <property type="entry name" value="HATPase_C_sf"/>
</dbReference>
<dbReference type="InterPro" id="IPR014762">
    <property type="entry name" value="DNA_mismatch_repair_CS"/>
</dbReference>
<keyword evidence="2 4" id="KW-0227">DNA damage</keyword>
<dbReference type="SUPFAM" id="SSF55874">
    <property type="entry name" value="ATPase domain of HSP90 chaperone/DNA topoisomerase II/histidine kinase"/>
    <property type="match status" value="1"/>
</dbReference>